<dbReference type="EMBL" id="JADFFL010000002">
    <property type="protein sequence ID" value="MBE9661271.1"/>
    <property type="molecule type" value="Genomic_DNA"/>
</dbReference>
<evidence type="ECO:0000313" key="3">
    <source>
        <dbReference type="Proteomes" id="UP000622475"/>
    </source>
</evidence>
<feature type="compositionally biased region" description="Basic and acidic residues" evidence="1">
    <location>
        <begin position="1"/>
        <end position="16"/>
    </location>
</feature>
<proteinExistence type="predicted"/>
<dbReference type="AlphaFoldDB" id="A0A929KTH4"/>
<protein>
    <submittedName>
        <fullName evidence="2">Uncharacterized protein</fullName>
    </submittedName>
</protein>
<name>A0A929KTH4_9SPHI</name>
<organism evidence="2 3">
    <name type="scientific">Mucilaginibacter myungsuensis</name>
    <dbReference type="NCBI Taxonomy" id="649104"/>
    <lineage>
        <taxon>Bacteria</taxon>
        <taxon>Pseudomonadati</taxon>
        <taxon>Bacteroidota</taxon>
        <taxon>Sphingobacteriia</taxon>
        <taxon>Sphingobacteriales</taxon>
        <taxon>Sphingobacteriaceae</taxon>
        <taxon>Mucilaginibacter</taxon>
    </lineage>
</organism>
<evidence type="ECO:0000313" key="2">
    <source>
        <dbReference type="EMBL" id="MBE9661271.1"/>
    </source>
</evidence>
<dbReference type="Proteomes" id="UP000622475">
    <property type="component" value="Unassembled WGS sequence"/>
</dbReference>
<evidence type="ECO:0000256" key="1">
    <source>
        <dbReference type="SAM" id="MobiDB-lite"/>
    </source>
</evidence>
<feature type="region of interest" description="Disordered" evidence="1">
    <location>
        <begin position="1"/>
        <end position="25"/>
    </location>
</feature>
<reference evidence="2" key="1">
    <citation type="submission" date="2020-10" db="EMBL/GenBank/DDBJ databases">
        <title>Mucilaginibacter mali sp. nov., isolated from rhizosphere soil of apple orchard.</title>
        <authorList>
            <person name="Lee J.-S."/>
            <person name="Kim H.S."/>
            <person name="Kim J.-S."/>
        </authorList>
    </citation>
    <scope>NUCLEOTIDE SEQUENCE</scope>
    <source>
        <strain evidence="2">KCTC 22746</strain>
    </source>
</reference>
<keyword evidence="3" id="KW-1185">Reference proteome</keyword>
<gene>
    <name evidence="2" type="ORF">IRJ16_05205</name>
</gene>
<accession>A0A929KTH4</accession>
<dbReference type="RefSeq" id="WP_194110471.1">
    <property type="nucleotide sequence ID" value="NZ_JADFFL010000002.1"/>
</dbReference>
<comment type="caution">
    <text evidence="2">The sequence shown here is derived from an EMBL/GenBank/DDBJ whole genome shotgun (WGS) entry which is preliminary data.</text>
</comment>
<sequence>MKSADKNIPEQKEGKQTDFSNAKGYPDRLSAHKAYLSAKAKMLDVNNWHTYTGPGSSKFGLADVNGIQHYRLAEKGDLIWVDMSGTPGPNAGDGSEWVVVEDILHIGDADALEESVTMTLRPTKAPGNNSESIAHFFSDVSTNTFIVARYDVKVSAEAHGRNEVPNNTDVGLFDAVRNTLVGLTARTGLSGIQWQTLVNGLLEDQPHF</sequence>